<dbReference type="PANTHER" id="PTHR31566">
    <property type="entry name" value="CYTOCHROME C BIOGENESIS PROTEIN CCS1, CHLOROPLASTIC"/>
    <property type="match status" value="1"/>
</dbReference>
<evidence type="ECO:0000256" key="3">
    <source>
        <dbReference type="ARBA" id="ARBA00022748"/>
    </source>
</evidence>
<evidence type="ECO:0000256" key="2">
    <source>
        <dbReference type="ARBA" id="ARBA00022692"/>
    </source>
</evidence>
<evidence type="ECO:0000256" key="1">
    <source>
        <dbReference type="ARBA" id="ARBA00004141"/>
    </source>
</evidence>
<evidence type="ECO:0000256" key="4">
    <source>
        <dbReference type="ARBA" id="ARBA00022989"/>
    </source>
</evidence>
<sequence length="561" mass="60128">MASSRPSDHFDSPAPEPGVAQPKLGFVEYLRFFWRQLTSMRTALFLLLLLAFAAIPGSLVPQTTSDPNGVIQYKEANPDLSKVLDFLQVFDTYSSIWFSAIYLLLFVSLIGCIIPRTKHHLQSLRTKPPKTPARLDRLAGYASTAVAPLGATAAADGIAAAQRQLKRAGYRTRLYETAAPGGATELSVSAERGYLRETGNLVFHAALVGVLVAVGIGGGFSYSGNKVVVEGQSFTNVLSGYDSFNPGRFFSDDALVPYSITVDKFTATYEETNLDAYGQPIDYTVDVTTEVPGEDPEQQTIKVNDPLRISGSSAYLLGNGYAPWITVRDGDGNIAFSQPVAFLPQDANLTSVGVIKVPDALPEQLGLQGFFYPTVCSDDVCGDGALTSVHPDLRDPTLTLQVFTGDLGLDEGVPTNAYALNIDNLTQVAGGDSDAAALLLKVGDSIDLPDGLGSVEFTGVQRFVSLDVHHDPTQFWVLLFAILVLAGLLTGLFVPRRRVWVKAQHGADGTRFEYAGLARGEDPLLETAVGDIARKHSESLGLTTVAAPSASQPIRVPRARS</sequence>
<accession>A0A2T0VAD3</accession>
<feature type="domain" description="ResB-like" evidence="7">
    <location>
        <begin position="40"/>
        <end position="525"/>
    </location>
</feature>
<gene>
    <name evidence="8" type="ORF">B0I08_108112</name>
</gene>
<name>A0A2T0VAD3_9MICO</name>
<keyword evidence="3" id="KW-0201">Cytochrome c-type biogenesis</keyword>
<dbReference type="AlphaFoldDB" id="A0A2T0VAD3"/>
<keyword evidence="2 6" id="KW-0812">Transmembrane</keyword>
<protein>
    <submittedName>
        <fullName evidence="8">Cytochrome c biogenesis protein</fullName>
    </submittedName>
</protein>
<dbReference type="Proteomes" id="UP000237983">
    <property type="component" value="Unassembled WGS sequence"/>
</dbReference>
<evidence type="ECO:0000256" key="6">
    <source>
        <dbReference type="SAM" id="Phobius"/>
    </source>
</evidence>
<feature type="transmembrane region" description="Helical" evidence="6">
    <location>
        <begin position="475"/>
        <end position="494"/>
    </location>
</feature>
<keyword evidence="5 6" id="KW-0472">Membrane</keyword>
<keyword evidence="9" id="KW-1185">Reference proteome</keyword>
<feature type="transmembrane region" description="Helical" evidence="6">
    <location>
        <begin position="96"/>
        <end position="115"/>
    </location>
</feature>
<evidence type="ECO:0000259" key="7">
    <source>
        <dbReference type="Pfam" id="PF05140"/>
    </source>
</evidence>
<evidence type="ECO:0000313" key="8">
    <source>
        <dbReference type="EMBL" id="PRY67028.1"/>
    </source>
</evidence>
<dbReference type="PANTHER" id="PTHR31566:SF0">
    <property type="entry name" value="CYTOCHROME C BIOGENESIS PROTEIN CCS1, CHLOROPLASTIC"/>
    <property type="match status" value="1"/>
</dbReference>
<dbReference type="GO" id="GO:0017004">
    <property type="term" value="P:cytochrome complex assembly"/>
    <property type="evidence" value="ECO:0007669"/>
    <property type="project" value="UniProtKB-KW"/>
</dbReference>
<feature type="transmembrane region" description="Helical" evidence="6">
    <location>
        <begin position="201"/>
        <end position="222"/>
    </location>
</feature>
<dbReference type="EMBL" id="PVTL01000008">
    <property type="protein sequence ID" value="PRY67028.1"/>
    <property type="molecule type" value="Genomic_DNA"/>
</dbReference>
<keyword evidence="4 6" id="KW-1133">Transmembrane helix</keyword>
<comment type="caution">
    <text evidence="8">The sequence shown here is derived from an EMBL/GenBank/DDBJ whole genome shotgun (WGS) entry which is preliminary data.</text>
</comment>
<organism evidence="8 9">
    <name type="scientific">Glaciihabitans tibetensis</name>
    <dbReference type="NCBI Taxonomy" id="1266600"/>
    <lineage>
        <taxon>Bacteria</taxon>
        <taxon>Bacillati</taxon>
        <taxon>Actinomycetota</taxon>
        <taxon>Actinomycetes</taxon>
        <taxon>Micrococcales</taxon>
        <taxon>Microbacteriaceae</taxon>
        <taxon>Glaciihabitans</taxon>
    </lineage>
</organism>
<dbReference type="OrthoDB" id="3949537at2"/>
<reference evidence="8 9" key="1">
    <citation type="submission" date="2018-03" db="EMBL/GenBank/DDBJ databases">
        <title>Genomic Encyclopedia of Type Strains, Phase III (KMG-III): the genomes of soil and plant-associated and newly described type strains.</title>
        <authorList>
            <person name="Whitman W."/>
        </authorList>
    </citation>
    <scope>NUCLEOTIDE SEQUENCE [LARGE SCALE GENOMIC DNA]</scope>
    <source>
        <strain evidence="8 9">CGMCC 1.12484</strain>
    </source>
</reference>
<evidence type="ECO:0000313" key="9">
    <source>
        <dbReference type="Proteomes" id="UP000237983"/>
    </source>
</evidence>
<feature type="transmembrane region" description="Helical" evidence="6">
    <location>
        <begin position="42"/>
        <end position="60"/>
    </location>
</feature>
<dbReference type="RefSeq" id="WP_106214161.1">
    <property type="nucleotide sequence ID" value="NZ_PVTL01000008.1"/>
</dbReference>
<dbReference type="Pfam" id="PF05140">
    <property type="entry name" value="ResB"/>
    <property type="match status" value="1"/>
</dbReference>
<proteinExistence type="predicted"/>
<evidence type="ECO:0000256" key="5">
    <source>
        <dbReference type="ARBA" id="ARBA00023136"/>
    </source>
</evidence>
<comment type="subcellular location">
    <subcellularLocation>
        <location evidence="1">Membrane</location>
        <topology evidence="1">Multi-pass membrane protein</topology>
    </subcellularLocation>
</comment>
<dbReference type="InterPro" id="IPR007816">
    <property type="entry name" value="ResB-like_domain"/>
</dbReference>
<dbReference type="GO" id="GO:0016020">
    <property type="term" value="C:membrane"/>
    <property type="evidence" value="ECO:0007669"/>
    <property type="project" value="UniProtKB-SubCell"/>
</dbReference>
<dbReference type="InterPro" id="IPR023494">
    <property type="entry name" value="Cyt_c_bgen_Ccs1/CcsB/ResB"/>
</dbReference>